<dbReference type="PANTHER" id="PTHR21087:SF16">
    <property type="entry name" value="SHIKIMATE KINASE 1, CHLOROPLASTIC"/>
    <property type="match status" value="1"/>
</dbReference>
<comment type="catalytic activity">
    <reaction evidence="10 11">
        <text>shikimate + ATP = 3-phosphoshikimate + ADP + H(+)</text>
        <dbReference type="Rhea" id="RHEA:13121"/>
        <dbReference type="ChEBI" id="CHEBI:15378"/>
        <dbReference type="ChEBI" id="CHEBI:30616"/>
        <dbReference type="ChEBI" id="CHEBI:36208"/>
        <dbReference type="ChEBI" id="CHEBI:145989"/>
        <dbReference type="ChEBI" id="CHEBI:456216"/>
        <dbReference type="EC" id="2.7.1.71"/>
    </reaction>
</comment>
<dbReference type="InterPro" id="IPR031322">
    <property type="entry name" value="Shikimate/glucono_kinase"/>
</dbReference>
<dbReference type="HAMAP" id="MF_00109">
    <property type="entry name" value="Shikimate_kinase"/>
    <property type="match status" value="1"/>
</dbReference>
<dbReference type="InterPro" id="IPR000623">
    <property type="entry name" value="Shikimate_kinase/TSH1"/>
</dbReference>
<protein>
    <recommendedName>
        <fullName evidence="3 11">Shikimate kinase</fullName>
        <shortName evidence="11">SK</shortName>
        <ecNumber evidence="3 11">2.7.1.71</ecNumber>
    </recommendedName>
</protein>
<feature type="binding site" evidence="11">
    <location>
        <position position="15"/>
    </location>
    <ligand>
        <name>Mg(2+)</name>
        <dbReference type="ChEBI" id="CHEBI:18420"/>
    </ligand>
</feature>
<keyword evidence="5 11" id="KW-0808">Transferase</keyword>
<evidence type="ECO:0000256" key="7">
    <source>
        <dbReference type="ARBA" id="ARBA00022777"/>
    </source>
</evidence>
<keyword evidence="6 11" id="KW-0547">Nucleotide-binding</keyword>
<gene>
    <name evidence="11 12" type="primary">aroK</name>
    <name evidence="12" type="ORF">R28058_23521</name>
</gene>
<comment type="subcellular location">
    <subcellularLocation>
        <location evidence="11">Cytoplasm</location>
    </subcellularLocation>
</comment>
<comment type="subunit">
    <text evidence="11">Monomer.</text>
</comment>
<keyword evidence="9 11" id="KW-0057">Aromatic amino acid biosynthesis</keyword>
<dbReference type="SUPFAM" id="SSF52540">
    <property type="entry name" value="P-loop containing nucleoside triphosphate hydrolases"/>
    <property type="match status" value="1"/>
</dbReference>
<feature type="binding site" evidence="11">
    <location>
        <position position="79"/>
    </location>
    <ligand>
        <name>substrate</name>
    </ligand>
</feature>
<dbReference type="InterPro" id="IPR027417">
    <property type="entry name" value="P-loop_NTPase"/>
</dbReference>
<dbReference type="AlphaFoldDB" id="A0A0C7R9H1"/>
<dbReference type="GO" id="GO:0009423">
    <property type="term" value="P:chorismate biosynthetic process"/>
    <property type="evidence" value="ECO:0007669"/>
    <property type="project" value="UniProtKB-UniRule"/>
</dbReference>
<dbReference type="GO" id="GO:0008652">
    <property type="term" value="P:amino acid biosynthetic process"/>
    <property type="evidence" value="ECO:0007669"/>
    <property type="project" value="UniProtKB-KW"/>
</dbReference>
<dbReference type="RefSeq" id="WP_055342749.1">
    <property type="nucleotide sequence ID" value="NZ_CDNI01000021.1"/>
</dbReference>
<keyword evidence="11" id="KW-0963">Cytoplasm</keyword>
<dbReference type="GO" id="GO:0005829">
    <property type="term" value="C:cytosol"/>
    <property type="evidence" value="ECO:0007669"/>
    <property type="project" value="TreeGrafter"/>
</dbReference>
<dbReference type="PRINTS" id="PR01100">
    <property type="entry name" value="SHIKIMTKNASE"/>
</dbReference>
<comment type="function">
    <text evidence="11">Catalyzes the specific phosphorylation of the 3-hydroxyl group of shikimic acid using ATP as a cosubstrate.</text>
</comment>
<keyword evidence="11" id="KW-0460">Magnesium</keyword>
<evidence type="ECO:0000256" key="3">
    <source>
        <dbReference type="ARBA" id="ARBA00012154"/>
    </source>
</evidence>
<organism evidence="12 13">
    <name type="scientific">Paraclostridium sordellii</name>
    <name type="common">Clostridium sordellii</name>
    <dbReference type="NCBI Taxonomy" id="1505"/>
    <lineage>
        <taxon>Bacteria</taxon>
        <taxon>Bacillati</taxon>
        <taxon>Bacillota</taxon>
        <taxon>Clostridia</taxon>
        <taxon>Peptostreptococcales</taxon>
        <taxon>Peptostreptococcaceae</taxon>
        <taxon>Paraclostridium</taxon>
    </lineage>
</organism>
<dbReference type="PANTHER" id="PTHR21087">
    <property type="entry name" value="SHIKIMATE KINASE"/>
    <property type="match status" value="1"/>
</dbReference>
<evidence type="ECO:0000313" key="12">
    <source>
        <dbReference type="EMBL" id="CEQ04634.1"/>
    </source>
</evidence>
<evidence type="ECO:0000256" key="6">
    <source>
        <dbReference type="ARBA" id="ARBA00022741"/>
    </source>
</evidence>
<comment type="similarity">
    <text evidence="2 11">Belongs to the shikimate kinase family.</text>
</comment>
<dbReference type="EMBL" id="CEKZ01000014">
    <property type="protein sequence ID" value="CEQ04634.1"/>
    <property type="molecule type" value="Genomic_DNA"/>
</dbReference>
<dbReference type="OrthoDB" id="9800332at2"/>
<dbReference type="GO" id="GO:0005524">
    <property type="term" value="F:ATP binding"/>
    <property type="evidence" value="ECO:0007669"/>
    <property type="project" value="UniProtKB-UniRule"/>
</dbReference>
<dbReference type="PROSITE" id="PS01128">
    <property type="entry name" value="SHIKIMATE_KINASE"/>
    <property type="match status" value="1"/>
</dbReference>
<dbReference type="Gene3D" id="3.40.50.300">
    <property type="entry name" value="P-loop containing nucleotide triphosphate hydrolases"/>
    <property type="match status" value="1"/>
</dbReference>
<proteinExistence type="inferred from homology"/>
<dbReference type="EC" id="2.7.1.71" evidence="3 11"/>
<keyword evidence="4 11" id="KW-0028">Amino-acid biosynthesis</keyword>
<dbReference type="Proteomes" id="UP000049127">
    <property type="component" value="Unassembled WGS sequence"/>
</dbReference>
<evidence type="ECO:0000256" key="9">
    <source>
        <dbReference type="ARBA" id="ARBA00023141"/>
    </source>
</evidence>
<evidence type="ECO:0000256" key="10">
    <source>
        <dbReference type="ARBA" id="ARBA00048567"/>
    </source>
</evidence>
<dbReference type="GO" id="GO:0004765">
    <property type="term" value="F:shikimate kinase activity"/>
    <property type="evidence" value="ECO:0007669"/>
    <property type="project" value="UniProtKB-UniRule"/>
</dbReference>
<comment type="pathway">
    <text evidence="1 11">Metabolic intermediate biosynthesis; chorismate biosynthesis; chorismate from D-erythrose 4-phosphate and phosphoenolpyruvate: step 5/7.</text>
</comment>
<keyword evidence="8 11" id="KW-0067">ATP-binding</keyword>
<evidence type="ECO:0000313" key="13">
    <source>
        <dbReference type="Proteomes" id="UP000049127"/>
    </source>
</evidence>
<name>A0A0C7R9H1_PARSO</name>
<dbReference type="GO" id="GO:0000287">
    <property type="term" value="F:magnesium ion binding"/>
    <property type="evidence" value="ECO:0007669"/>
    <property type="project" value="UniProtKB-UniRule"/>
</dbReference>
<reference evidence="12 13" key="1">
    <citation type="submission" date="2015-01" db="EMBL/GenBank/DDBJ databases">
        <authorList>
            <person name="Aslett A.Martin."/>
            <person name="De Silva Nishadi"/>
        </authorList>
    </citation>
    <scope>NUCLEOTIDE SEQUENCE [LARGE SCALE GENOMIC DNA]</scope>
    <source>
        <strain evidence="12 13">R28058</strain>
    </source>
</reference>
<dbReference type="Pfam" id="PF01202">
    <property type="entry name" value="SKI"/>
    <property type="match status" value="1"/>
</dbReference>
<dbReference type="CDD" id="cd00464">
    <property type="entry name" value="SK"/>
    <property type="match status" value="1"/>
</dbReference>
<feature type="binding site" evidence="11">
    <location>
        <begin position="11"/>
        <end position="16"/>
    </location>
    <ligand>
        <name>ATP</name>
        <dbReference type="ChEBI" id="CHEBI:30616"/>
    </ligand>
</feature>
<keyword evidence="11" id="KW-0479">Metal-binding</keyword>
<sequence>MSNIILIGFMGSGKTTIGEKISLMKNMRFIDLDLEVEKLEKKTINDIFTEKGEPYFRNIESKLLEKYCCLDDVVISTGGGIIESKNNIEILKNKKNVIWLDGNVDTILKHLRNEIHKRPKLKNEKNLEEYIKKLLDYRKDKYNKSSNIKIDINGKNIEQVISEILVYI</sequence>
<feature type="binding site" evidence="11">
    <location>
        <position position="118"/>
    </location>
    <ligand>
        <name>ATP</name>
        <dbReference type="ChEBI" id="CHEBI:30616"/>
    </ligand>
</feature>
<evidence type="ECO:0000256" key="4">
    <source>
        <dbReference type="ARBA" id="ARBA00022605"/>
    </source>
</evidence>
<evidence type="ECO:0000256" key="8">
    <source>
        <dbReference type="ARBA" id="ARBA00022840"/>
    </source>
</evidence>
<feature type="binding site" evidence="11">
    <location>
        <position position="138"/>
    </location>
    <ligand>
        <name>substrate</name>
    </ligand>
</feature>
<comment type="cofactor">
    <cofactor evidence="11">
        <name>Mg(2+)</name>
        <dbReference type="ChEBI" id="CHEBI:18420"/>
    </cofactor>
    <text evidence="11">Binds 1 Mg(2+) ion per subunit.</text>
</comment>
<accession>A0A0C7R9H1</accession>
<evidence type="ECO:0000256" key="5">
    <source>
        <dbReference type="ARBA" id="ARBA00022679"/>
    </source>
</evidence>
<feature type="binding site" evidence="11">
    <location>
        <position position="57"/>
    </location>
    <ligand>
        <name>substrate</name>
    </ligand>
</feature>
<dbReference type="InterPro" id="IPR023000">
    <property type="entry name" value="Shikimate_kinase_CS"/>
</dbReference>
<dbReference type="UniPathway" id="UPA00053">
    <property type="reaction ID" value="UER00088"/>
</dbReference>
<evidence type="ECO:0000256" key="11">
    <source>
        <dbReference type="HAMAP-Rule" id="MF_00109"/>
    </source>
</evidence>
<evidence type="ECO:0000256" key="2">
    <source>
        <dbReference type="ARBA" id="ARBA00006997"/>
    </source>
</evidence>
<evidence type="ECO:0000256" key="1">
    <source>
        <dbReference type="ARBA" id="ARBA00004842"/>
    </source>
</evidence>
<comment type="caution">
    <text evidence="11">Lacks conserved residue(s) required for the propagation of feature annotation.</text>
</comment>
<feature type="binding site" evidence="11">
    <location>
        <position position="33"/>
    </location>
    <ligand>
        <name>substrate</name>
    </ligand>
</feature>
<keyword evidence="7 11" id="KW-0418">Kinase</keyword>
<dbReference type="GO" id="GO:0009073">
    <property type="term" value="P:aromatic amino acid family biosynthetic process"/>
    <property type="evidence" value="ECO:0007669"/>
    <property type="project" value="UniProtKB-KW"/>
</dbReference>